<dbReference type="AlphaFoldDB" id="A0A2N3Y0N5"/>
<dbReference type="STRING" id="994479.GCA_000194155_07241"/>
<comment type="caution">
    <text evidence="4">The sequence shown here is derived from an EMBL/GenBank/DDBJ whole genome shotgun (WGS) entry which is preliminary data.</text>
</comment>
<dbReference type="Gene3D" id="3.40.50.980">
    <property type="match status" value="2"/>
</dbReference>
<dbReference type="Gene3D" id="3.30.300.30">
    <property type="match status" value="1"/>
</dbReference>
<dbReference type="OrthoDB" id="9803968at2"/>
<evidence type="ECO:0000259" key="2">
    <source>
        <dbReference type="Pfam" id="PF00501"/>
    </source>
</evidence>
<evidence type="ECO:0000313" key="4">
    <source>
        <dbReference type="EMBL" id="PKW16460.1"/>
    </source>
</evidence>
<dbReference type="SUPFAM" id="SSF56801">
    <property type="entry name" value="Acetyl-CoA synthetase-like"/>
    <property type="match status" value="1"/>
</dbReference>
<dbReference type="EMBL" id="PJNB01000001">
    <property type="protein sequence ID" value="PKW16460.1"/>
    <property type="molecule type" value="Genomic_DNA"/>
</dbReference>
<dbReference type="InterPro" id="IPR045851">
    <property type="entry name" value="AMP-bd_C_sf"/>
</dbReference>
<sequence length="543" mass="58956">MAQDWPGWPNTDADRYRAAGYWAGHTFDQLLTSWSVEHGDRTALVDGERRFSYAALEAEVDRVARGLRGLGVTRGDRFIVQLPNIAEFVIGWFALQRVGAVPVHAMPAHRAAEIEHLARLSGAVGYFIADRHARFDYRELAAEVRKTRQDCAESLKHVIVIGDPGEHDFVSFADLAERGGPTATGPTAGTADSGDLALLLLSGGTTGLPKLIPRTHDDYAYNARASAEVCGLTRDSVFLSVLPIGFNYTWCCPGALGTWCVGGTVVLAPNPSPETVFSLVEREKVTIAAVNPPLVPYLLAEYGANRPDLSTLTLLQVGSARLADDLARRITPELGVPIQQVFGMAEGLLNYTRLDDPDELRCTTQGVPLSPDDEIRVVDEQDNPVPDGEPGELLTRGPYTLRGYYRAAEHNARSFTPDGFYRTGDLVRRLPSGHLIVVGRVKDQINRGGEKIPSTEVEGHLLAHPAVKGAALVGQPDAVFGEVPVAFLVCHGQSPTLREVTAFLKERGLAPYKLPTRLVLVEEFPHTAVGKIDKKALAARLDS</sequence>
<dbReference type="InterPro" id="IPR000873">
    <property type="entry name" value="AMP-dep_synth/lig_dom"/>
</dbReference>
<dbReference type="InterPro" id="IPR050237">
    <property type="entry name" value="ATP-dep_AMP-bd_enzyme"/>
</dbReference>
<dbReference type="RefSeq" id="WP_101376630.1">
    <property type="nucleotide sequence ID" value="NZ_CP061007.1"/>
</dbReference>
<accession>A0A2N3Y0N5</accession>
<dbReference type="PANTHER" id="PTHR43767">
    <property type="entry name" value="LONG-CHAIN-FATTY-ACID--COA LIGASE"/>
    <property type="match status" value="1"/>
</dbReference>
<dbReference type="InterPro" id="IPR025110">
    <property type="entry name" value="AMP-bd_C"/>
</dbReference>
<evidence type="ECO:0000256" key="1">
    <source>
        <dbReference type="ARBA" id="ARBA00022598"/>
    </source>
</evidence>
<keyword evidence="1 4" id="KW-0436">Ligase</keyword>
<organism evidence="4 5">
    <name type="scientific">Saccharopolyspora spinosa</name>
    <dbReference type="NCBI Taxonomy" id="60894"/>
    <lineage>
        <taxon>Bacteria</taxon>
        <taxon>Bacillati</taxon>
        <taxon>Actinomycetota</taxon>
        <taxon>Actinomycetes</taxon>
        <taxon>Pseudonocardiales</taxon>
        <taxon>Pseudonocardiaceae</taxon>
        <taxon>Saccharopolyspora</taxon>
    </lineage>
</organism>
<feature type="domain" description="AMP-dependent synthetase/ligase" evidence="2">
    <location>
        <begin position="35"/>
        <end position="405"/>
    </location>
</feature>
<dbReference type="PROSITE" id="PS00455">
    <property type="entry name" value="AMP_BINDING"/>
    <property type="match status" value="1"/>
</dbReference>
<reference evidence="4" key="1">
    <citation type="submission" date="2017-12" db="EMBL/GenBank/DDBJ databases">
        <title>Sequencing the genomes of 1000 Actinobacteria strains.</title>
        <authorList>
            <person name="Klenk H.-P."/>
        </authorList>
    </citation>
    <scope>NUCLEOTIDE SEQUENCE [LARGE SCALE GENOMIC DNA]</scope>
    <source>
        <strain evidence="4">DSM 44228</strain>
    </source>
</reference>
<dbReference type="CDD" id="cd05920">
    <property type="entry name" value="23DHB-AMP_lg"/>
    <property type="match status" value="1"/>
</dbReference>
<gene>
    <name evidence="4" type="ORF">A8926_4293</name>
</gene>
<feature type="domain" description="AMP-binding enzyme C-terminal" evidence="3">
    <location>
        <begin position="456"/>
        <end position="531"/>
    </location>
</feature>
<protein>
    <submittedName>
        <fullName evidence="4">2,3-dihydroxybenzoate-AMP ligase/mycobactin salicyl-AMP ligase</fullName>
    </submittedName>
</protein>
<dbReference type="PANTHER" id="PTHR43767:SF10">
    <property type="entry name" value="SURFACTIN SYNTHASE SUBUNIT 1"/>
    <property type="match status" value="1"/>
</dbReference>
<proteinExistence type="predicted"/>
<evidence type="ECO:0000259" key="3">
    <source>
        <dbReference type="Pfam" id="PF13193"/>
    </source>
</evidence>
<dbReference type="InterPro" id="IPR020845">
    <property type="entry name" value="AMP-binding_CS"/>
</dbReference>
<dbReference type="Pfam" id="PF00501">
    <property type="entry name" value="AMP-binding"/>
    <property type="match status" value="1"/>
</dbReference>
<dbReference type="GO" id="GO:0016877">
    <property type="term" value="F:ligase activity, forming carbon-sulfur bonds"/>
    <property type="evidence" value="ECO:0007669"/>
    <property type="project" value="UniProtKB-ARBA"/>
</dbReference>
<keyword evidence="5" id="KW-1185">Reference proteome</keyword>
<dbReference type="FunFam" id="2.30.38.10:FF:000003">
    <property type="entry name" value="Vibriobactin-specific 2,3-dihydroxybenzoate-AMP ligase"/>
    <property type="match status" value="1"/>
</dbReference>
<dbReference type="Pfam" id="PF13193">
    <property type="entry name" value="AMP-binding_C"/>
    <property type="match status" value="1"/>
</dbReference>
<evidence type="ECO:0000313" key="5">
    <source>
        <dbReference type="Proteomes" id="UP000233786"/>
    </source>
</evidence>
<dbReference type="Gene3D" id="2.30.38.10">
    <property type="entry name" value="Luciferase, Domain 3"/>
    <property type="match status" value="1"/>
</dbReference>
<name>A0A2N3Y0N5_SACSN</name>
<dbReference type="Proteomes" id="UP000233786">
    <property type="component" value="Unassembled WGS sequence"/>
</dbReference>